<reference evidence="1 2" key="1">
    <citation type="submission" date="2023-10" db="EMBL/GenBank/DDBJ databases">
        <title>Chromosome-scale genome assembly provides insights into flower coloration mechanisms of Canna indica.</title>
        <authorList>
            <person name="Li C."/>
        </authorList>
    </citation>
    <scope>NUCLEOTIDE SEQUENCE [LARGE SCALE GENOMIC DNA]</scope>
    <source>
        <tissue evidence="1">Flower</tissue>
    </source>
</reference>
<name>A0AAQ3KQS6_9LILI</name>
<dbReference type="Proteomes" id="UP001327560">
    <property type="component" value="Chromosome 6"/>
</dbReference>
<organism evidence="1 2">
    <name type="scientific">Canna indica</name>
    <name type="common">Indian-shot</name>
    <dbReference type="NCBI Taxonomy" id="4628"/>
    <lineage>
        <taxon>Eukaryota</taxon>
        <taxon>Viridiplantae</taxon>
        <taxon>Streptophyta</taxon>
        <taxon>Embryophyta</taxon>
        <taxon>Tracheophyta</taxon>
        <taxon>Spermatophyta</taxon>
        <taxon>Magnoliopsida</taxon>
        <taxon>Liliopsida</taxon>
        <taxon>Zingiberales</taxon>
        <taxon>Cannaceae</taxon>
        <taxon>Canna</taxon>
    </lineage>
</organism>
<dbReference type="AlphaFoldDB" id="A0AAQ3KQS6"/>
<dbReference type="EMBL" id="CP136895">
    <property type="protein sequence ID" value="WOL10286.1"/>
    <property type="molecule type" value="Genomic_DNA"/>
</dbReference>
<protein>
    <submittedName>
        <fullName evidence="1">Uncharacterized protein</fullName>
    </submittedName>
</protein>
<keyword evidence="2" id="KW-1185">Reference proteome</keyword>
<evidence type="ECO:0000313" key="2">
    <source>
        <dbReference type="Proteomes" id="UP001327560"/>
    </source>
</evidence>
<gene>
    <name evidence="1" type="ORF">Cni_G19041</name>
</gene>
<accession>A0AAQ3KQS6</accession>
<sequence>MKLMKKAFMARRVLPILNMEEKFWSSLIVKKYGCLHPWVEVKNSKLSWSMKAITNCMNSIRDAPKKKVENGKDTDVWVDPWIGELPLCKWPTLINVAALIGVTKVCELISDIDWEESSIDVCFVSPLSQVVYSIPVDKNGGRDKWV</sequence>
<evidence type="ECO:0000313" key="1">
    <source>
        <dbReference type="EMBL" id="WOL10286.1"/>
    </source>
</evidence>
<proteinExistence type="predicted"/>